<dbReference type="PATRIC" id="fig|348151.3.peg.1024"/>
<protein>
    <recommendedName>
        <fullName evidence="7">Prepilin-type N-terminal cleavage/methylation domain-containing protein</fullName>
    </recommendedName>
</protein>
<accession>A0A0R2KVT9</accession>
<evidence type="ECO:0000313" key="3">
    <source>
        <dbReference type="EMBL" id="GEK29238.1"/>
    </source>
</evidence>
<reference evidence="3 6" key="2">
    <citation type="submission" date="2019-07" db="EMBL/GenBank/DDBJ databases">
        <title>Whole genome shotgun sequence of Lactobacillus siliginis NBRC 101315.</title>
        <authorList>
            <person name="Hosoyama A."/>
            <person name="Uohara A."/>
            <person name="Ohji S."/>
            <person name="Ichikawa N."/>
        </authorList>
    </citation>
    <scope>NUCLEOTIDE SEQUENCE [LARGE SCALE GENOMIC DNA]</scope>
    <source>
        <strain evidence="3 6">NBRC 101315</strain>
    </source>
</reference>
<dbReference type="Proteomes" id="UP000051139">
    <property type="component" value="Unassembled WGS sequence"/>
</dbReference>
<dbReference type="NCBIfam" id="TIGR02532">
    <property type="entry name" value="IV_pilin_GFxxxE"/>
    <property type="match status" value="1"/>
</dbReference>
<evidence type="ECO:0008006" key="7">
    <source>
        <dbReference type="Google" id="ProtNLM"/>
    </source>
</evidence>
<dbReference type="Proteomes" id="UP000321429">
    <property type="component" value="Unassembled WGS sequence"/>
</dbReference>
<keyword evidence="5" id="KW-1185">Reference proteome</keyword>
<reference evidence="4 5" key="1">
    <citation type="journal article" date="2015" name="Genome Announc.">
        <title>Expanding the biotechnology potential of lactobacilli through comparative genomics of 213 strains and associated genera.</title>
        <authorList>
            <person name="Sun Z."/>
            <person name="Harris H.M."/>
            <person name="McCann A."/>
            <person name="Guo C."/>
            <person name="Argimon S."/>
            <person name="Zhang W."/>
            <person name="Yang X."/>
            <person name="Jeffery I.B."/>
            <person name="Cooney J.C."/>
            <person name="Kagawa T.F."/>
            <person name="Liu W."/>
            <person name="Song Y."/>
            <person name="Salvetti E."/>
            <person name="Wrobel A."/>
            <person name="Rasinkangas P."/>
            <person name="Parkhill J."/>
            <person name="Rea M.C."/>
            <person name="O'Sullivan O."/>
            <person name="Ritari J."/>
            <person name="Douillard F.P."/>
            <person name="Paul Ross R."/>
            <person name="Yang R."/>
            <person name="Briner A.E."/>
            <person name="Felis G.E."/>
            <person name="de Vos W.M."/>
            <person name="Barrangou R."/>
            <person name="Klaenhammer T.R."/>
            <person name="Caufield P.W."/>
            <person name="Cui Y."/>
            <person name="Zhang H."/>
            <person name="O'Toole P.W."/>
        </authorList>
    </citation>
    <scope>NUCLEOTIDE SEQUENCE [LARGE SCALE GENOMIC DNA]</scope>
    <source>
        <strain evidence="4 5">DSM 22696</strain>
    </source>
</reference>
<dbReference type="EMBL" id="BJUD01000040">
    <property type="protein sequence ID" value="GEK29238.1"/>
    <property type="molecule type" value="Genomic_DNA"/>
</dbReference>
<organism evidence="4 5">
    <name type="scientific">Furfurilactobacillus siliginis</name>
    <dbReference type="NCBI Taxonomy" id="348151"/>
    <lineage>
        <taxon>Bacteria</taxon>
        <taxon>Bacillati</taxon>
        <taxon>Bacillota</taxon>
        <taxon>Bacilli</taxon>
        <taxon>Lactobacillales</taxon>
        <taxon>Lactobacillaceae</taxon>
        <taxon>Furfurilactobacillus</taxon>
    </lineage>
</organism>
<dbReference type="PROSITE" id="PS00409">
    <property type="entry name" value="PROKAR_NTER_METHYL"/>
    <property type="match status" value="1"/>
</dbReference>
<sequence>MANRRTGFTLIESLLALLIGSLVMLSVGLTVQQLHRDQTTGMIAATQLDNAILHLTDERRSAQYISNSSSEVRLSMKPSEGIAKVHTLKASRGQLMLSTIAGGYMPLVEKVSSAQFRYDKSCLIIELVLFNHQHVIRQIVLPMGEV</sequence>
<evidence type="ECO:0000313" key="4">
    <source>
        <dbReference type="EMBL" id="KRN93582.1"/>
    </source>
</evidence>
<dbReference type="GO" id="GO:0030420">
    <property type="term" value="P:establishment of competence for transformation"/>
    <property type="evidence" value="ECO:0007669"/>
    <property type="project" value="UniProtKB-KW"/>
</dbReference>
<comment type="caution">
    <text evidence="4">The sequence shown here is derived from an EMBL/GenBank/DDBJ whole genome shotgun (WGS) entry which is preliminary data.</text>
</comment>
<evidence type="ECO:0000313" key="6">
    <source>
        <dbReference type="Proteomes" id="UP000321429"/>
    </source>
</evidence>
<evidence type="ECO:0000313" key="5">
    <source>
        <dbReference type="Proteomes" id="UP000051139"/>
    </source>
</evidence>
<dbReference type="InterPro" id="IPR012902">
    <property type="entry name" value="N_methyl_site"/>
</dbReference>
<dbReference type="AlphaFoldDB" id="A0A0R2KVT9"/>
<evidence type="ECO:0000256" key="2">
    <source>
        <dbReference type="ARBA" id="ARBA00023287"/>
    </source>
</evidence>
<dbReference type="STRING" id="348151.IV55_GL001001"/>
<keyword evidence="2" id="KW-0178">Competence</keyword>
<dbReference type="RefSeq" id="WP_057811684.1">
    <property type="nucleotide sequence ID" value="NZ_BJUD01000040.1"/>
</dbReference>
<proteinExistence type="predicted"/>
<comment type="subcellular location">
    <subcellularLocation>
        <location evidence="1">Cell surface</location>
    </subcellularLocation>
</comment>
<evidence type="ECO:0000256" key="1">
    <source>
        <dbReference type="ARBA" id="ARBA00004241"/>
    </source>
</evidence>
<dbReference type="EMBL" id="JQCB01000022">
    <property type="protein sequence ID" value="KRN93582.1"/>
    <property type="molecule type" value="Genomic_DNA"/>
</dbReference>
<dbReference type="Pfam" id="PF07963">
    <property type="entry name" value="N_methyl"/>
    <property type="match status" value="1"/>
</dbReference>
<gene>
    <name evidence="4" type="ORF">IV55_GL001001</name>
    <name evidence="3" type="ORF">LSI01_15490</name>
</gene>
<dbReference type="GO" id="GO:0009986">
    <property type="term" value="C:cell surface"/>
    <property type="evidence" value="ECO:0007669"/>
    <property type="project" value="UniProtKB-SubCell"/>
</dbReference>
<name>A0A0R2KVT9_9LACO</name>